<feature type="chain" id="PRO_5038415105" evidence="2">
    <location>
        <begin position="25"/>
        <end position="117"/>
    </location>
</feature>
<accession>A0A4R3ZWK8</accession>
<reference evidence="3 4" key="1">
    <citation type="submission" date="2019-03" db="EMBL/GenBank/DDBJ databases">
        <title>Root nodule microbial communities of legume samples collected from USA, Mexico and Botswana.</title>
        <authorList>
            <person name="Hirsch A."/>
        </authorList>
    </citation>
    <scope>NUCLEOTIDE SEQUENCE [LARGE SCALE GENOMIC DNA]</scope>
    <source>
        <strain evidence="3 4">55</strain>
    </source>
</reference>
<keyword evidence="2" id="KW-0732">Signal</keyword>
<feature type="region of interest" description="Disordered" evidence="1">
    <location>
        <begin position="28"/>
        <end position="117"/>
    </location>
</feature>
<dbReference type="RefSeq" id="WP_131885414.1">
    <property type="nucleotide sequence ID" value="NZ_CP143053.1"/>
</dbReference>
<organism evidence="3 4">
    <name type="scientific">Dietzia cinnamea</name>
    <dbReference type="NCBI Taxonomy" id="321318"/>
    <lineage>
        <taxon>Bacteria</taxon>
        <taxon>Bacillati</taxon>
        <taxon>Actinomycetota</taxon>
        <taxon>Actinomycetes</taxon>
        <taxon>Mycobacteriales</taxon>
        <taxon>Dietziaceae</taxon>
        <taxon>Dietzia</taxon>
    </lineage>
</organism>
<feature type="compositionally biased region" description="Gly residues" evidence="1">
    <location>
        <begin position="81"/>
        <end position="91"/>
    </location>
</feature>
<evidence type="ECO:0000256" key="2">
    <source>
        <dbReference type="SAM" id="SignalP"/>
    </source>
</evidence>
<dbReference type="PROSITE" id="PS51257">
    <property type="entry name" value="PROKAR_LIPOPROTEIN"/>
    <property type="match status" value="1"/>
</dbReference>
<proteinExistence type="predicted"/>
<evidence type="ECO:0000313" key="4">
    <source>
        <dbReference type="Proteomes" id="UP000295805"/>
    </source>
</evidence>
<dbReference type="Proteomes" id="UP000295805">
    <property type="component" value="Unassembled WGS sequence"/>
</dbReference>
<name>A0A4R3ZWK8_9ACTN</name>
<feature type="signal peptide" evidence="2">
    <location>
        <begin position="1"/>
        <end position="24"/>
    </location>
</feature>
<comment type="caution">
    <text evidence="3">The sequence shown here is derived from an EMBL/GenBank/DDBJ whole genome shotgun (WGS) entry which is preliminary data.</text>
</comment>
<dbReference type="EMBL" id="SMCX01000005">
    <property type="protein sequence ID" value="TCW25081.1"/>
    <property type="molecule type" value="Genomic_DNA"/>
</dbReference>
<feature type="compositionally biased region" description="Polar residues" evidence="1">
    <location>
        <begin position="106"/>
        <end position="117"/>
    </location>
</feature>
<protein>
    <submittedName>
        <fullName evidence="3">Uncharacterized protein</fullName>
    </submittedName>
</protein>
<gene>
    <name evidence="3" type="ORF">EDD19_105139</name>
</gene>
<dbReference type="GeneID" id="89531701"/>
<feature type="compositionally biased region" description="Acidic residues" evidence="1">
    <location>
        <begin position="60"/>
        <end position="72"/>
    </location>
</feature>
<dbReference type="AlphaFoldDB" id="A0A4R3ZWK8"/>
<evidence type="ECO:0000313" key="3">
    <source>
        <dbReference type="EMBL" id="TCW25081.1"/>
    </source>
</evidence>
<evidence type="ECO:0000256" key="1">
    <source>
        <dbReference type="SAM" id="MobiDB-lite"/>
    </source>
</evidence>
<sequence>MAPRQTARRILVAAPALALAFAVAACSPNQEPADPDAPYTLPTYSEESAPAPHSSIPETQETDDPDTIEDFEAGTTATGIPGEGGDEGGGQATTDDGLPVPGAGQQAGSAVPTQPAP</sequence>